<gene>
    <name evidence="5" type="ORF">S03H2_06082</name>
</gene>
<dbReference type="GO" id="GO:0032259">
    <property type="term" value="P:methylation"/>
    <property type="evidence" value="ECO:0007669"/>
    <property type="project" value="UniProtKB-KW"/>
</dbReference>
<organism evidence="5">
    <name type="scientific">marine sediment metagenome</name>
    <dbReference type="NCBI Taxonomy" id="412755"/>
    <lineage>
        <taxon>unclassified sequences</taxon>
        <taxon>metagenomes</taxon>
        <taxon>ecological metagenomes</taxon>
    </lineage>
</organism>
<dbReference type="AlphaFoldDB" id="X1FBW6"/>
<dbReference type="EMBL" id="BARU01002610">
    <property type="protein sequence ID" value="GAH30030.1"/>
    <property type="molecule type" value="Genomic_DNA"/>
</dbReference>
<evidence type="ECO:0000256" key="3">
    <source>
        <dbReference type="ARBA" id="ARBA00022691"/>
    </source>
</evidence>
<dbReference type="Gene3D" id="1.10.10.10">
    <property type="entry name" value="Winged helix-like DNA-binding domain superfamily/Winged helix DNA-binding domain"/>
    <property type="match status" value="1"/>
</dbReference>
<dbReference type="InterPro" id="IPR029063">
    <property type="entry name" value="SAM-dependent_MTases_sf"/>
</dbReference>
<evidence type="ECO:0000256" key="2">
    <source>
        <dbReference type="ARBA" id="ARBA00022679"/>
    </source>
</evidence>
<keyword evidence="1" id="KW-0489">Methyltransferase</keyword>
<feature type="non-terminal residue" evidence="5">
    <location>
        <position position="246"/>
    </location>
</feature>
<dbReference type="Gene3D" id="3.40.50.150">
    <property type="entry name" value="Vaccinia Virus protein VP39"/>
    <property type="match status" value="1"/>
</dbReference>
<dbReference type="GO" id="GO:0008171">
    <property type="term" value="F:O-methyltransferase activity"/>
    <property type="evidence" value="ECO:0007669"/>
    <property type="project" value="InterPro"/>
</dbReference>
<dbReference type="SUPFAM" id="SSF53335">
    <property type="entry name" value="S-adenosyl-L-methionine-dependent methyltransferases"/>
    <property type="match status" value="1"/>
</dbReference>
<dbReference type="SUPFAM" id="SSF46785">
    <property type="entry name" value="Winged helix' DNA-binding domain"/>
    <property type="match status" value="1"/>
</dbReference>
<protein>
    <recommendedName>
        <fullName evidence="4">O-methyltransferase C-terminal domain-containing protein</fullName>
    </recommendedName>
</protein>
<dbReference type="InterPro" id="IPR001077">
    <property type="entry name" value="COMT_C"/>
</dbReference>
<evidence type="ECO:0000313" key="5">
    <source>
        <dbReference type="EMBL" id="GAH30030.1"/>
    </source>
</evidence>
<dbReference type="CDD" id="cd02440">
    <property type="entry name" value="AdoMet_MTases"/>
    <property type="match status" value="1"/>
</dbReference>
<evidence type="ECO:0000259" key="4">
    <source>
        <dbReference type="Pfam" id="PF00891"/>
    </source>
</evidence>
<keyword evidence="2" id="KW-0808">Transferase</keyword>
<dbReference type="PROSITE" id="PS51683">
    <property type="entry name" value="SAM_OMT_II"/>
    <property type="match status" value="1"/>
</dbReference>
<dbReference type="Pfam" id="PF00891">
    <property type="entry name" value="Methyltransf_2"/>
    <property type="match status" value="1"/>
</dbReference>
<comment type="caution">
    <text evidence="5">The sequence shown here is derived from an EMBL/GenBank/DDBJ whole genome shotgun (WGS) entry which is preliminary data.</text>
</comment>
<dbReference type="PANTHER" id="PTHR43712">
    <property type="entry name" value="PUTATIVE (AFU_ORTHOLOGUE AFUA_4G14580)-RELATED"/>
    <property type="match status" value="1"/>
</dbReference>
<dbReference type="PANTHER" id="PTHR43712:SF2">
    <property type="entry name" value="O-METHYLTRANSFERASE CICE"/>
    <property type="match status" value="1"/>
</dbReference>
<feature type="domain" description="O-methyltransferase C-terminal" evidence="4">
    <location>
        <begin position="115"/>
        <end position="245"/>
    </location>
</feature>
<sequence length="246" mass="28328">MVDERKQNNFSDLFDNLSASLVSFWESQTIYAGVKLGIFENINQEGTFLEELSDSIEIEYANLLKIIRGLSSLDLLKVKNNRVFITQKGEFLQNDSEFSLASAAIMWNEEHYETWKKTFHALKSGKEEFSSLFNAPYFEWLEDSDKKAELYQRAISTYAKKDYHKVPIIQDFSRHKVVLDVGGGSGYLLRNLLEIYPNLKGVLLESEITIKIAKTEVLKDFTDRCEFVIGNFFERIPKGADAIFLC</sequence>
<proteinExistence type="predicted"/>
<accession>X1FBW6</accession>
<name>X1FBW6_9ZZZZ</name>
<dbReference type="InterPro" id="IPR036388">
    <property type="entry name" value="WH-like_DNA-bd_sf"/>
</dbReference>
<dbReference type="InterPro" id="IPR036390">
    <property type="entry name" value="WH_DNA-bd_sf"/>
</dbReference>
<keyword evidence="3" id="KW-0949">S-adenosyl-L-methionine</keyword>
<evidence type="ECO:0000256" key="1">
    <source>
        <dbReference type="ARBA" id="ARBA00022603"/>
    </source>
</evidence>
<reference evidence="5" key="1">
    <citation type="journal article" date="2014" name="Front. Microbiol.">
        <title>High frequency of phylogenetically diverse reductive dehalogenase-homologous genes in deep subseafloor sedimentary metagenomes.</title>
        <authorList>
            <person name="Kawai M."/>
            <person name="Futagami T."/>
            <person name="Toyoda A."/>
            <person name="Takaki Y."/>
            <person name="Nishi S."/>
            <person name="Hori S."/>
            <person name="Arai W."/>
            <person name="Tsubouchi T."/>
            <person name="Morono Y."/>
            <person name="Uchiyama I."/>
            <person name="Ito T."/>
            <person name="Fujiyama A."/>
            <person name="Inagaki F."/>
            <person name="Takami H."/>
        </authorList>
    </citation>
    <scope>NUCLEOTIDE SEQUENCE</scope>
    <source>
        <strain evidence="5">Expedition CK06-06</strain>
    </source>
</reference>
<dbReference type="InterPro" id="IPR016461">
    <property type="entry name" value="COMT-like"/>
</dbReference>